<evidence type="ECO:0000256" key="5">
    <source>
        <dbReference type="SAM" id="MobiDB-lite"/>
    </source>
</evidence>
<evidence type="ECO:0000256" key="1">
    <source>
        <dbReference type="ARBA" id="ARBA00022723"/>
    </source>
</evidence>
<dbReference type="InterPro" id="IPR017907">
    <property type="entry name" value="Znf_RING_CS"/>
</dbReference>
<gene>
    <name evidence="7" type="ORF">PUN28_014430</name>
</gene>
<keyword evidence="2 4" id="KW-0863">Zinc-finger</keyword>
<keyword evidence="3" id="KW-0862">Zinc</keyword>
<name>A0AAW2F5D0_9HYME</name>
<keyword evidence="8" id="KW-1185">Reference proteome</keyword>
<dbReference type="PROSITE" id="PS50089">
    <property type="entry name" value="ZF_RING_2"/>
    <property type="match status" value="1"/>
</dbReference>
<feature type="domain" description="RING-type" evidence="6">
    <location>
        <begin position="126"/>
        <end position="167"/>
    </location>
</feature>
<feature type="compositionally biased region" description="Basic residues" evidence="5">
    <location>
        <begin position="80"/>
        <end position="89"/>
    </location>
</feature>
<dbReference type="Pfam" id="PF14634">
    <property type="entry name" value="zf-RING_5"/>
    <property type="match status" value="1"/>
</dbReference>
<feature type="region of interest" description="Disordered" evidence="5">
    <location>
        <begin position="76"/>
        <end position="104"/>
    </location>
</feature>
<dbReference type="PANTHER" id="PTHR23041:SF78">
    <property type="entry name" value="E3 UBIQUITIN-PROTEIN LIGASE RNF4"/>
    <property type="match status" value="1"/>
</dbReference>
<proteinExistence type="predicted"/>
<dbReference type="AlphaFoldDB" id="A0AAW2F5D0"/>
<evidence type="ECO:0000313" key="8">
    <source>
        <dbReference type="Proteomes" id="UP001430953"/>
    </source>
</evidence>
<dbReference type="PROSITE" id="PS00518">
    <property type="entry name" value="ZF_RING_1"/>
    <property type="match status" value="1"/>
</dbReference>
<dbReference type="SUPFAM" id="SSF57850">
    <property type="entry name" value="RING/U-box"/>
    <property type="match status" value="1"/>
</dbReference>
<dbReference type="InterPro" id="IPR013083">
    <property type="entry name" value="Znf_RING/FYVE/PHD"/>
</dbReference>
<dbReference type="Proteomes" id="UP001430953">
    <property type="component" value="Unassembled WGS sequence"/>
</dbReference>
<keyword evidence="1" id="KW-0479">Metal-binding</keyword>
<dbReference type="EMBL" id="JADYXP020000015">
    <property type="protein sequence ID" value="KAL0109342.1"/>
    <property type="molecule type" value="Genomic_DNA"/>
</dbReference>
<dbReference type="InterPro" id="IPR001841">
    <property type="entry name" value="Znf_RING"/>
</dbReference>
<accession>A0AAW2F5D0</accession>
<dbReference type="GO" id="GO:0008270">
    <property type="term" value="F:zinc ion binding"/>
    <property type="evidence" value="ECO:0007669"/>
    <property type="project" value="UniProtKB-KW"/>
</dbReference>
<reference evidence="7 8" key="1">
    <citation type="submission" date="2023-03" db="EMBL/GenBank/DDBJ databases">
        <title>High recombination rates correlate with genetic variation in Cardiocondyla obscurior ants.</title>
        <authorList>
            <person name="Errbii M."/>
        </authorList>
    </citation>
    <scope>NUCLEOTIDE SEQUENCE [LARGE SCALE GENOMIC DNA]</scope>
    <source>
        <strain evidence="7">Alpha-2009</strain>
        <tissue evidence="7">Whole body</tissue>
    </source>
</reference>
<evidence type="ECO:0000313" key="7">
    <source>
        <dbReference type="EMBL" id="KAL0109342.1"/>
    </source>
</evidence>
<feature type="compositionally biased region" description="Polar residues" evidence="5">
    <location>
        <begin position="92"/>
        <end position="104"/>
    </location>
</feature>
<evidence type="ECO:0000259" key="6">
    <source>
        <dbReference type="PROSITE" id="PS50089"/>
    </source>
</evidence>
<dbReference type="Gene3D" id="3.30.40.10">
    <property type="entry name" value="Zinc/RING finger domain, C3HC4 (zinc finger)"/>
    <property type="match status" value="1"/>
</dbReference>
<dbReference type="PANTHER" id="PTHR23041">
    <property type="entry name" value="RING FINGER DOMAIN-CONTAINING"/>
    <property type="match status" value="1"/>
</dbReference>
<dbReference type="InterPro" id="IPR047134">
    <property type="entry name" value="RNF4"/>
</dbReference>
<comment type="caution">
    <text evidence="7">The sequence shown here is derived from an EMBL/GenBank/DDBJ whole genome shotgun (WGS) entry which is preliminary data.</text>
</comment>
<organism evidence="7 8">
    <name type="scientific">Cardiocondyla obscurior</name>
    <dbReference type="NCBI Taxonomy" id="286306"/>
    <lineage>
        <taxon>Eukaryota</taxon>
        <taxon>Metazoa</taxon>
        <taxon>Ecdysozoa</taxon>
        <taxon>Arthropoda</taxon>
        <taxon>Hexapoda</taxon>
        <taxon>Insecta</taxon>
        <taxon>Pterygota</taxon>
        <taxon>Neoptera</taxon>
        <taxon>Endopterygota</taxon>
        <taxon>Hymenoptera</taxon>
        <taxon>Apocrita</taxon>
        <taxon>Aculeata</taxon>
        <taxon>Formicoidea</taxon>
        <taxon>Formicidae</taxon>
        <taxon>Myrmicinae</taxon>
        <taxon>Cardiocondyla</taxon>
    </lineage>
</organism>
<evidence type="ECO:0000256" key="3">
    <source>
        <dbReference type="ARBA" id="ARBA00022833"/>
    </source>
</evidence>
<protein>
    <recommendedName>
        <fullName evidence="6">RING-type domain-containing protein</fullName>
    </recommendedName>
</protein>
<evidence type="ECO:0000256" key="2">
    <source>
        <dbReference type="ARBA" id="ARBA00022771"/>
    </source>
</evidence>
<sequence length="180" mass="20230">MAHSTSVDLTMDESVIEVTSPVPIPIDFIDLTKDSPIESLRLSRKRRVEDPSSSHSVVDRPDQNCRRALSPILLGNTSNTKRKYGKKKKETSNSQNEVSTLDISNQEENKTYSIETDNGELRVLSCPVCLKLLSTHLKPISTFCGHIFCTECLSNAIKKYRKCPICNTSVTLKSCHRIYL</sequence>
<evidence type="ECO:0000256" key="4">
    <source>
        <dbReference type="PROSITE-ProRule" id="PRU00175"/>
    </source>
</evidence>
<dbReference type="SMART" id="SM00184">
    <property type="entry name" value="RING"/>
    <property type="match status" value="1"/>
</dbReference>